<proteinExistence type="predicted"/>
<evidence type="ECO:0000313" key="2">
    <source>
        <dbReference type="EMBL" id="UNP30656.1"/>
    </source>
</evidence>
<dbReference type="Proteomes" id="UP000829194">
    <property type="component" value="Chromosome"/>
</dbReference>
<dbReference type="PROSITE" id="PS51318">
    <property type="entry name" value="TAT"/>
    <property type="match status" value="1"/>
</dbReference>
<dbReference type="CDD" id="cd05265">
    <property type="entry name" value="SDR_a1"/>
    <property type="match status" value="1"/>
</dbReference>
<keyword evidence="3" id="KW-1185">Reference proteome</keyword>
<name>A0ABY3XGA0_9GAMM</name>
<protein>
    <submittedName>
        <fullName evidence="2">SDR family oxidoreductase</fullName>
    </submittedName>
</protein>
<evidence type="ECO:0000259" key="1">
    <source>
        <dbReference type="Pfam" id="PF01370"/>
    </source>
</evidence>
<dbReference type="InterPro" id="IPR006311">
    <property type="entry name" value="TAT_signal"/>
</dbReference>
<dbReference type="SUPFAM" id="SSF51735">
    <property type="entry name" value="NAD(P)-binding Rossmann-fold domains"/>
    <property type="match status" value="1"/>
</dbReference>
<dbReference type="InterPro" id="IPR051783">
    <property type="entry name" value="NAD(P)-dependent_oxidoreduct"/>
</dbReference>
<dbReference type="Pfam" id="PF01370">
    <property type="entry name" value="Epimerase"/>
    <property type="match status" value="1"/>
</dbReference>
<dbReference type="Gene3D" id="3.40.50.720">
    <property type="entry name" value="NAD(P)-binding Rossmann-like Domain"/>
    <property type="match status" value="1"/>
</dbReference>
<dbReference type="RefSeq" id="WP_148648756.1">
    <property type="nucleotide sequence ID" value="NZ_CP011131.1"/>
</dbReference>
<evidence type="ECO:0000313" key="3">
    <source>
        <dbReference type="Proteomes" id="UP000829194"/>
    </source>
</evidence>
<accession>A0ABY3XGA0</accession>
<dbReference type="PANTHER" id="PTHR48079">
    <property type="entry name" value="PROTEIN YEEZ"/>
    <property type="match status" value="1"/>
</dbReference>
<dbReference type="InterPro" id="IPR036291">
    <property type="entry name" value="NAD(P)-bd_dom_sf"/>
</dbReference>
<sequence>MTFNRRDFLAAGAAGAGLLAMPSFARTILQPKPRKILVMGGTGFLGPHFVEIARKHGHTLTLFNRGKTNPDKFSGEEYHDIEQLHGDRKTDMKALEGDRQWDAVLDTSAYIPADVTRSGKLLAARVKQYVLVSTISVYAKNDAPADETSPVATLADPNVTEVTGETYGGLKALCEKAAEQELPGRTTVVRPGLIVGPGDNSDRFTYWPARADRGGEILAPGSEQDPTQFIDVRDLAAFLLTTIERGHVGIYNADGAPGALTMGAVLRESQRASGKKSSVTWVPADFLEEQKVQAWSDMPAWIPARGEYAGFGRTSVSKAKAAGLNYRPLRETARDTLVWWRTLPEERRAKLKAGLKPEREAEVLKAWHAKAKTKGG</sequence>
<feature type="domain" description="NAD-dependent epimerase/dehydratase" evidence="1">
    <location>
        <begin position="36"/>
        <end position="252"/>
    </location>
</feature>
<dbReference type="InterPro" id="IPR001509">
    <property type="entry name" value="Epimerase_deHydtase"/>
</dbReference>
<dbReference type="PANTHER" id="PTHR48079:SF6">
    <property type="entry name" value="NAD(P)-BINDING DOMAIN-CONTAINING PROTEIN-RELATED"/>
    <property type="match status" value="1"/>
</dbReference>
<reference evidence="2 3" key="1">
    <citation type="submission" date="2022-03" db="EMBL/GenBank/DDBJ databases">
        <title>Complete genome sequence of Lysobacter capsici VKM B-2533 and Lysobacter gummosus 10.1.1, promising sources of lytic agents.</title>
        <authorList>
            <person name="Tarlachkov S.V."/>
            <person name="Kudryakova I.V."/>
            <person name="Afoshin A.S."/>
            <person name="Leontyevskaya E.A."/>
            <person name="Leontyevskaya N.V."/>
        </authorList>
    </citation>
    <scope>NUCLEOTIDE SEQUENCE [LARGE SCALE GENOMIC DNA]</scope>
    <source>
        <strain evidence="2 3">10.1.1</strain>
    </source>
</reference>
<gene>
    <name evidence="2" type="ORF">MOV92_05175</name>
</gene>
<organism evidence="2 3">
    <name type="scientific">Lysobacter gummosus</name>
    <dbReference type="NCBI Taxonomy" id="262324"/>
    <lineage>
        <taxon>Bacteria</taxon>
        <taxon>Pseudomonadati</taxon>
        <taxon>Pseudomonadota</taxon>
        <taxon>Gammaproteobacteria</taxon>
        <taxon>Lysobacterales</taxon>
        <taxon>Lysobacteraceae</taxon>
        <taxon>Lysobacter</taxon>
    </lineage>
</organism>
<dbReference type="EMBL" id="CP093547">
    <property type="protein sequence ID" value="UNP30656.1"/>
    <property type="molecule type" value="Genomic_DNA"/>
</dbReference>